<dbReference type="Pfam" id="PF02635">
    <property type="entry name" value="DsrE"/>
    <property type="match status" value="1"/>
</dbReference>
<dbReference type="Proteomes" id="UP000235619">
    <property type="component" value="Unassembled WGS sequence"/>
</dbReference>
<organism evidence="1 2">
    <name type="scientific">Thermodesulfobacterium geofontis</name>
    <dbReference type="NCBI Taxonomy" id="1295609"/>
    <lineage>
        <taxon>Bacteria</taxon>
        <taxon>Pseudomonadati</taxon>
        <taxon>Thermodesulfobacteriota</taxon>
        <taxon>Thermodesulfobacteria</taxon>
        <taxon>Thermodesulfobacteriales</taxon>
        <taxon>Thermodesulfobacteriaceae</taxon>
        <taxon>Thermodesulfobacterium</taxon>
    </lineage>
</organism>
<dbReference type="PANTHER" id="PTHR37691:SF1">
    <property type="entry name" value="BLR3518 PROTEIN"/>
    <property type="match status" value="1"/>
</dbReference>
<sequence>MEKLKLLLHVPESKRFEPALKMAKNFVTALKEKKPFSVRILINFEGITVLNDFNPFEELFKYLLNLGVEIYFCENALRGFNIPFEKVPEGGKTVPAGILSLIEWQNEGYRYVRA</sequence>
<dbReference type="PANTHER" id="PTHR37691">
    <property type="entry name" value="BLR3518 PROTEIN"/>
    <property type="match status" value="1"/>
</dbReference>
<dbReference type="EMBL" id="PNJD01000375">
    <property type="protein sequence ID" value="PMP94813.1"/>
    <property type="molecule type" value="Genomic_DNA"/>
</dbReference>
<dbReference type="InterPro" id="IPR027396">
    <property type="entry name" value="DsrEFH-like"/>
</dbReference>
<proteinExistence type="predicted"/>
<name>A0A2N7Q969_9BACT</name>
<reference evidence="1 2" key="1">
    <citation type="submission" date="2018-01" db="EMBL/GenBank/DDBJ databases">
        <title>Metagenomic assembled genomes from two thermal pools in the Uzon Caldera, Kamchatka, Russia.</title>
        <authorList>
            <person name="Wilkins L."/>
            <person name="Ettinger C."/>
        </authorList>
    </citation>
    <scope>NUCLEOTIDE SEQUENCE [LARGE SCALE GENOMIC DNA]</scope>
    <source>
        <strain evidence="1">ARK-04</strain>
    </source>
</reference>
<comment type="caution">
    <text evidence="1">The sequence shown here is derived from an EMBL/GenBank/DDBJ whole genome shotgun (WGS) entry which is preliminary data.</text>
</comment>
<dbReference type="Gene3D" id="3.40.1260.10">
    <property type="entry name" value="DsrEFH-like"/>
    <property type="match status" value="1"/>
</dbReference>
<accession>A0A2N7Q969</accession>
<dbReference type="InterPro" id="IPR003787">
    <property type="entry name" value="Sulphur_relay_DsrE/F-like"/>
</dbReference>
<dbReference type="AlphaFoldDB" id="A0A2N7Q969"/>
<evidence type="ECO:0000313" key="1">
    <source>
        <dbReference type="EMBL" id="PMP94813.1"/>
    </source>
</evidence>
<evidence type="ECO:0000313" key="2">
    <source>
        <dbReference type="Proteomes" id="UP000235619"/>
    </source>
</evidence>
<dbReference type="SUPFAM" id="SSF75169">
    <property type="entry name" value="DsrEFH-like"/>
    <property type="match status" value="1"/>
</dbReference>
<protein>
    <submittedName>
        <fullName evidence="1">Uncharacterized protein</fullName>
    </submittedName>
</protein>
<gene>
    <name evidence="1" type="ORF">C0169_06115</name>
</gene>